<accession>A0A1Y1SC35</accession>
<organism evidence="2 3">
    <name type="scientific">Oceanococcus atlanticus</name>
    <dbReference type="NCBI Taxonomy" id="1317117"/>
    <lineage>
        <taxon>Bacteria</taxon>
        <taxon>Pseudomonadati</taxon>
        <taxon>Pseudomonadota</taxon>
        <taxon>Gammaproteobacteria</taxon>
        <taxon>Chromatiales</taxon>
        <taxon>Oceanococcaceae</taxon>
        <taxon>Oceanococcus</taxon>
    </lineage>
</organism>
<dbReference type="Gene3D" id="3.40.50.300">
    <property type="entry name" value="P-loop containing nucleotide triphosphate hydrolases"/>
    <property type="match status" value="1"/>
</dbReference>
<evidence type="ECO:0008006" key="4">
    <source>
        <dbReference type="Google" id="ProtNLM"/>
    </source>
</evidence>
<dbReference type="OrthoDB" id="288532at2"/>
<evidence type="ECO:0000313" key="2">
    <source>
        <dbReference type="EMBL" id="ORE86199.1"/>
    </source>
</evidence>
<keyword evidence="3" id="KW-1185">Reference proteome</keyword>
<name>A0A1Y1SC35_9GAMM</name>
<gene>
    <name evidence="2" type="ORF">ATO7_12918</name>
</gene>
<feature type="compositionally biased region" description="Low complexity" evidence="1">
    <location>
        <begin position="229"/>
        <end position="247"/>
    </location>
</feature>
<dbReference type="InterPro" id="IPR027417">
    <property type="entry name" value="P-loop_NTPase"/>
</dbReference>
<comment type="caution">
    <text evidence="2">The sequence shown here is derived from an EMBL/GenBank/DDBJ whole genome shotgun (WGS) entry which is preliminary data.</text>
</comment>
<feature type="compositionally biased region" description="Basic and acidic residues" evidence="1">
    <location>
        <begin position="255"/>
        <end position="265"/>
    </location>
</feature>
<dbReference type="RefSeq" id="WP_083562362.1">
    <property type="nucleotide sequence ID" value="NZ_AQQV01000003.1"/>
</dbReference>
<dbReference type="STRING" id="1317117.ATO7_12918"/>
<dbReference type="AlphaFoldDB" id="A0A1Y1SC35"/>
<evidence type="ECO:0000313" key="3">
    <source>
        <dbReference type="Proteomes" id="UP000192342"/>
    </source>
</evidence>
<dbReference type="Proteomes" id="UP000192342">
    <property type="component" value="Unassembled WGS sequence"/>
</dbReference>
<protein>
    <recommendedName>
        <fullName evidence="4">Sulfotransferase family protein</fullName>
    </recommendedName>
</protein>
<proteinExistence type="predicted"/>
<sequence length="265" mass="29548">MTPDGEHSLGTIRAFAFVHIPKTAGTAFRVAATRRFGQDAVHLHYKPQNPQTSALIRASVLDDKPQAFADHFLNGEPQMLCGHFAARSYLDILGRKVHWCTVIRDPVERVLSDYAHILKKAADPDKRRRSLPLETFIERPNQINKQHDLLEGLTLDDFAWIGETENFAASVMVFNERFGMNLPVPRVNIGNWDLLQGADQDKDLRAHIAKLNQRDIALVETLRQHPCVQQARQHAAQAASQATAGDASNPAHPGSDTHPDARSSH</sequence>
<dbReference type="EMBL" id="AQQV01000003">
    <property type="protein sequence ID" value="ORE86199.1"/>
    <property type="molecule type" value="Genomic_DNA"/>
</dbReference>
<evidence type="ECO:0000256" key="1">
    <source>
        <dbReference type="SAM" id="MobiDB-lite"/>
    </source>
</evidence>
<feature type="region of interest" description="Disordered" evidence="1">
    <location>
        <begin position="229"/>
        <end position="265"/>
    </location>
</feature>
<reference evidence="2 3" key="1">
    <citation type="submission" date="2013-04" db="EMBL/GenBank/DDBJ databases">
        <title>Oceanococcus atlanticus 22II-S10r2 Genome Sequencing.</title>
        <authorList>
            <person name="Lai Q."/>
            <person name="Li G."/>
            <person name="Shao Z."/>
        </authorList>
    </citation>
    <scope>NUCLEOTIDE SEQUENCE [LARGE SCALE GENOMIC DNA]</scope>
    <source>
        <strain evidence="2 3">22II-S10r2</strain>
    </source>
</reference>